<feature type="transmembrane region" description="Helical" evidence="10">
    <location>
        <begin position="173"/>
        <end position="196"/>
    </location>
</feature>
<evidence type="ECO:0000256" key="1">
    <source>
        <dbReference type="ARBA" id="ARBA00004429"/>
    </source>
</evidence>
<feature type="transmembrane region" description="Helical" evidence="10">
    <location>
        <begin position="252"/>
        <end position="271"/>
    </location>
</feature>
<gene>
    <name evidence="11" type="ORF">HJG44_04500</name>
</gene>
<keyword evidence="12" id="KW-1185">Reference proteome</keyword>
<comment type="caution">
    <text evidence="11">The sequence shown here is derived from an EMBL/GenBank/DDBJ whole genome shotgun (WGS) entry which is preliminary data.</text>
</comment>
<dbReference type="RefSeq" id="WP_171217091.1">
    <property type="nucleotide sequence ID" value="NZ_JABEPP010000001.1"/>
</dbReference>
<dbReference type="Proteomes" id="UP000564885">
    <property type="component" value="Unassembled WGS sequence"/>
</dbReference>
<evidence type="ECO:0000313" key="12">
    <source>
        <dbReference type="Proteomes" id="UP000564885"/>
    </source>
</evidence>
<keyword evidence="6 10" id="KW-1133">Transmembrane helix</keyword>
<evidence type="ECO:0000256" key="10">
    <source>
        <dbReference type="SAM" id="Phobius"/>
    </source>
</evidence>
<dbReference type="EMBL" id="JABEPP010000001">
    <property type="protein sequence ID" value="NNM71658.1"/>
    <property type="molecule type" value="Genomic_DNA"/>
</dbReference>
<keyword evidence="3" id="KW-0050">Antiport</keyword>
<evidence type="ECO:0000313" key="11">
    <source>
        <dbReference type="EMBL" id="NNM71658.1"/>
    </source>
</evidence>
<evidence type="ECO:0000256" key="7">
    <source>
        <dbReference type="ARBA" id="ARBA00023065"/>
    </source>
</evidence>
<dbReference type="GO" id="GO:0042910">
    <property type="term" value="F:xenobiotic transmembrane transporter activity"/>
    <property type="evidence" value="ECO:0007669"/>
    <property type="project" value="InterPro"/>
</dbReference>
<evidence type="ECO:0000256" key="8">
    <source>
        <dbReference type="ARBA" id="ARBA00023136"/>
    </source>
</evidence>
<dbReference type="CDD" id="cd13131">
    <property type="entry name" value="MATE_NorM_like"/>
    <property type="match status" value="1"/>
</dbReference>
<proteinExistence type="predicted"/>
<evidence type="ECO:0000256" key="6">
    <source>
        <dbReference type="ARBA" id="ARBA00022989"/>
    </source>
</evidence>
<dbReference type="InterPro" id="IPR050222">
    <property type="entry name" value="MATE_MdtK"/>
</dbReference>
<dbReference type="GO" id="GO:0006811">
    <property type="term" value="P:monoatomic ion transport"/>
    <property type="evidence" value="ECO:0007669"/>
    <property type="project" value="UniProtKB-KW"/>
</dbReference>
<feature type="transmembrane region" description="Helical" evidence="10">
    <location>
        <begin position="408"/>
        <end position="429"/>
    </location>
</feature>
<keyword evidence="4" id="KW-1003">Cell membrane</keyword>
<feature type="transmembrane region" description="Helical" evidence="10">
    <location>
        <begin position="21"/>
        <end position="47"/>
    </location>
</feature>
<feature type="transmembrane region" description="Helical" evidence="10">
    <location>
        <begin position="108"/>
        <end position="125"/>
    </location>
</feature>
<sequence>MTKPEGEGRARPGRRTAWGTEVAATLALAWPMVLSNLAVTGMATIDVILVGRLGPEPLAAAALGTNLFHAVMISSIGLVNAVSPLVAAEYGRCRHAVREIRRTVRQGLWVALAICIPAWMVLYQGEMLLRAFGQEAKLAAAAGEYLRALQWALLPNLAFVVLRLFMAALGRPGWGLAVALAGLPLNLLLAWMLIFGRLGAPALGLVGAGIATTITATLGFAALGFVAVTDRRFRRYHIFGRLWRADWNRFRAIWRIGMPISATLAFEVAFFGGSGLVMGVIGTTELAAHTVALQISALCFMVPLGIAQAATIRVGHALGARDREGIGRAGWAAFGIAMCFGTLTALLLVAAPGHLVRAFLDPGLAANGPVIALAVQFLFFAAVFQLADGAQVVAAGMLRGLKDTRRPMLNAALGYWGVGTPVGLALAFPGGLGGAGLWIGLAVGLAAVSLLHLQRWGARERRGLVPPRRAM</sequence>
<feature type="transmembrane region" description="Helical" evidence="10">
    <location>
        <begin position="291"/>
        <end position="310"/>
    </location>
</feature>
<feature type="transmembrane region" description="Helical" evidence="10">
    <location>
        <begin position="435"/>
        <end position="453"/>
    </location>
</feature>
<keyword evidence="5 10" id="KW-0812">Transmembrane</keyword>
<dbReference type="InterPro" id="IPR048279">
    <property type="entry name" value="MdtK-like"/>
</dbReference>
<dbReference type="GO" id="GO:0005886">
    <property type="term" value="C:plasma membrane"/>
    <property type="evidence" value="ECO:0007669"/>
    <property type="project" value="UniProtKB-SubCell"/>
</dbReference>
<dbReference type="PIRSF" id="PIRSF006603">
    <property type="entry name" value="DinF"/>
    <property type="match status" value="1"/>
</dbReference>
<comment type="subcellular location">
    <subcellularLocation>
        <location evidence="1">Cell inner membrane</location>
        <topology evidence="1">Multi-pass membrane protein</topology>
    </subcellularLocation>
</comment>
<dbReference type="PANTHER" id="PTHR43298">
    <property type="entry name" value="MULTIDRUG RESISTANCE PROTEIN NORM-RELATED"/>
    <property type="match status" value="1"/>
</dbReference>
<keyword evidence="7" id="KW-0406">Ion transport</keyword>
<evidence type="ECO:0000256" key="3">
    <source>
        <dbReference type="ARBA" id="ARBA00022449"/>
    </source>
</evidence>
<evidence type="ECO:0000256" key="4">
    <source>
        <dbReference type="ARBA" id="ARBA00022475"/>
    </source>
</evidence>
<keyword evidence="8 10" id="KW-0472">Membrane</keyword>
<evidence type="ECO:0000256" key="9">
    <source>
        <dbReference type="ARBA" id="ARBA00031636"/>
    </source>
</evidence>
<dbReference type="PANTHER" id="PTHR43298:SF2">
    <property type="entry name" value="FMN_FAD EXPORTER YEEO-RELATED"/>
    <property type="match status" value="1"/>
</dbReference>
<dbReference type="AlphaFoldDB" id="A0A849I2S2"/>
<feature type="transmembrane region" description="Helical" evidence="10">
    <location>
        <begin position="67"/>
        <end position="87"/>
    </location>
</feature>
<organism evidence="11 12">
    <name type="scientific">Enterovirga aerilata</name>
    <dbReference type="NCBI Taxonomy" id="2730920"/>
    <lineage>
        <taxon>Bacteria</taxon>
        <taxon>Pseudomonadati</taxon>
        <taxon>Pseudomonadota</taxon>
        <taxon>Alphaproteobacteria</taxon>
        <taxon>Hyphomicrobiales</taxon>
        <taxon>Methylobacteriaceae</taxon>
        <taxon>Enterovirga</taxon>
    </lineage>
</organism>
<dbReference type="NCBIfam" id="TIGR00797">
    <property type="entry name" value="matE"/>
    <property type="match status" value="1"/>
</dbReference>
<name>A0A849I2S2_9HYPH</name>
<accession>A0A849I2S2</accession>
<feature type="transmembrane region" description="Helical" evidence="10">
    <location>
        <begin position="370"/>
        <end position="387"/>
    </location>
</feature>
<feature type="transmembrane region" description="Helical" evidence="10">
    <location>
        <begin position="331"/>
        <end position="350"/>
    </location>
</feature>
<protein>
    <recommendedName>
        <fullName evidence="9">Multidrug-efflux transporter</fullName>
    </recommendedName>
</protein>
<dbReference type="InterPro" id="IPR002528">
    <property type="entry name" value="MATE_fam"/>
</dbReference>
<keyword evidence="2" id="KW-0813">Transport</keyword>
<evidence type="ECO:0000256" key="5">
    <source>
        <dbReference type="ARBA" id="ARBA00022692"/>
    </source>
</evidence>
<dbReference type="GO" id="GO:0015297">
    <property type="term" value="F:antiporter activity"/>
    <property type="evidence" value="ECO:0007669"/>
    <property type="project" value="UniProtKB-KW"/>
</dbReference>
<feature type="transmembrane region" description="Helical" evidence="10">
    <location>
        <begin position="145"/>
        <end position="166"/>
    </location>
</feature>
<evidence type="ECO:0000256" key="2">
    <source>
        <dbReference type="ARBA" id="ARBA00022448"/>
    </source>
</evidence>
<dbReference type="Pfam" id="PF01554">
    <property type="entry name" value="MatE"/>
    <property type="match status" value="2"/>
</dbReference>
<reference evidence="11 12" key="1">
    <citation type="submission" date="2020-04" db="EMBL/GenBank/DDBJ databases">
        <title>Enterovirga sp. isolate from soil.</title>
        <authorList>
            <person name="Chea S."/>
            <person name="Kim D.-U."/>
        </authorList>
    </citation>
    <scope>NUCLEOTIDE SEQUENCE [LARGE SCALE GENOMIC DNA]</scope>
    <source>
        <strain evidence="11 12">DB1703</strain>
    </source>
</reference>
<feature type="transmembrane region" description="Helical" evidence="10">
    <location>
        <begin position="202"/>
        <end position="228"/>
    </location>
</feature>